<evidence type="ECO:0000256" key="7">
    <source>
        <dbReference type="ARBA" id="ARBA00023316"/>
    </source>
</evidence>
<keyword evidence="5" id="KW-1133">Transmembrane helix</keyword>
<evidence type="ECO:0000256" key="4">
    <source>
        <dbReference type="ARBA" id="ARBA00022692"/>
    </source>
</evidence>
<keyword evidence="4" id="KW-0812">Transmembrane</keyword>
<keyword evidence="3" id="KW-0808">Transferase</keyword>
<name>A0AA88CU70_FICCA</name>
<evidence type="ECO:0000256" key="1">
    <source>
        <dbReference type="ARBA" id="ARBA00004308"/>
    </source>
</evidence>
<evidence type="ECO:0000256" key="2">
    <source>
        <dbReference type="ARBA" id="ARBA00022676"/>
    </source>
</evidence>
<dbReference type="InterPro" id="IPR005150">
    <property type="entry name" value="Cellulose_synth"/>
</dbReference>
<dbReference type="GO" id="GO:0030244">
    <property type="term" value="P:cellulose biosynthetic process"/>
    <property type="evidence" value="ECO:0007669"/>
    <property type="project" value="InterPro"/>
</dbReference>
<dbReference type="Pfam" id="PF03552">
    <property type="entry name" value="Cellulose_synt"/>
    <property type="match status" value="1"/>
</dbReference>
<sequence>MTNAPFMLNVDCDMFANNPKIVLHAMCYFLGLKPQDCAFVQFPQDFYNQLKDDPFGTQLIVGRGMAGIQGPLNTKTGCFLRQKLIYGFSLDNANVQDDDEKVLKESFRNSIEFINTVAKILKDDNISPQDLSNAADQVSYNVARCRYEHGIVWGTKI</sequence>
<evidence type="ECO:0000256" key="3">
    <source>
        <dbReference type="ARBA" id="ARBA00022679"/>
    </source>
</evidence>
<accession>A0AA88CU70</accession>
<reference evidence="8" key="1">
    <citation type="submission" date="2023-07" db="EMBL/GenBank/DDBJ databases">
        <title>draft genome sequence of fig (Ficus carica).</title>
        <authorList>
            <person name="Takahashi T."/>
            <person name="Nishimura K."/>
        </authorList>
    </citation>
    <scope>NUCLEOTIDE SEQUENCE</scope>
</reference>
<dbReference type="PANTHER" id="PTHR13301">
    <property type="entry name" value="X-BOX TRANSCRIPTION FACTOR-RELATED"/>
    <property type="match status" value="1"/>
</dbReference>
<proteinExistence type="predicted"/>
<dbReference type="GO" id="GO:0012505">
    <property type="term" value="C:endomembrane system"/>
    <property type="evidence" value="ECO:0007669"/>
    <property type="project" value="UniProtKB-SubCell"/>
</dbReference>
<dbReference type="AlphaFoldDB" id="A0AA88CU70"/>
<evidence type="ECO:0000256" key="5">
    <source>
        <dbReference type="ARBA" id="ARBA00022989"/>
    </source>
</evidence>
<keyword evidence="7" id="KW-0961">Cell wall biogenesis/degradation</keyword>
<dbReference type="EMBL" id="BTGU01001955">
    <property type="protein sequence ID" value="GMN31855.1"/>
    <property type="molecule type" value="Genomic_DNA"/>
</dbReference>
<evidence type="ECO:0000256" key="6">
    <source>
        <dbReference type="ARBA" id="ARBA00023136"/>
    </source>
</evidence>
<keyword evidence="6" id="KW-0472">Membrane</keyword>
<dbReference type="GO" id="GO:0016760">
    <property type="term" value="F:cellulose synthase (UDP-forming) activity"/>
    <property type="evidence" value="ECO:0007669"/>
    <property type="project" value="InterPro"/>
</dbReference>
<comment type="caution">
    <text evidence="8">The sequence shown here is derived from an EMBL/GenBank/DDBJ whole genome shotgun (WGS) entry which is preliminary data.</text>
</comment>
<keyword evidence="2" id="KW-0328">Glycosyltransferase</keyword>
<organism evidence="8 9">
    <name type="scientific">Ficus carica</name>
    <name type="common">Common fig</name>
    <dbReference type="NCBI Taxonomy" id="3494"/>
    <lineage>
        <taxon>Eukaryota</taxon>
        <taxon>Viridiplantae</taxon>
        <taxon>Streptophyta</taxon>
        <taxon>Embryophyta</taxon>
        <taxon>Tracheophyta</taxon>
        <taxon>Spermatophyta</taxon>
        <taxon>Magnoliopsida</taxon>
        <taxon>eudicotyledons</taxon>
        <taxon>Gunneridae</taxon>
        <taxon>Pentapetalae</taxon>
        <taxon>rosids</taxon>
        <taxon>fabids</taxon>
        <taxon>Rosales</taxon>
        <taxon>Moraceae</taxon>
        <taxon>Ficeae</taxon>
        <taxon>Ficus</taxon>
    </lineage>
</organism>
<evidence type="ECO:0000313" key="8">
    <source>
        <dbReference type="EMBL" id="GMN31855.1"/>
    </source>
</evidence>
<evidence type="ECO:0000313" key="9">
    <source>
        <dbReference type="Proteomes" id="UP001187192"/>
    </source>
</evidence>
<gene>
    <name evidence="8" type="ORF">TIFTF001_041647</name>
</gene>
<keyword evidence="9" id="KW-1185">Reference proteome</keyword>
<dbReference type="Proteomes" id="UP001187192">
    <property type="component" value="Unassembled WGS sequence"/>
</dbReference>
<dbReference type="GO" id="GO:0071555">
    <property type="term" value="P:cell wall organization"/>
    <property type="evidence" value="ECO:0007669"/>
    <property type="project" value="UniProtKB-KW"/>
</dbReference>
<protein>
    <submittedName>
        <fullName evidence="8">Uncharacterized protein</fullName>
    </submittedName>
</protein>
<dbReference type="GO" id="GO:0016020">
    <property type="term" value="C:membrane"/>
    <property type="evidence" value="ECO:0007669"/>
    <property type="project" value="InterPro"/>
</dbReference>
<comment type="subcellular location">
    <subcellularLocation>
        <location evidence="1">Endomembrane system</location>
    </subcellularLocation>
</comment>